<reference evidence="1 2" key="1">
    <citation type="submission" date="2015-09" db="EMBL/GenBank/DDBJ databases">
        <title>Draft genome sequence of Kouleothrix aurantiaca JCM 19913.</title>
        <authorList>
            <person name="Hemp J."/>
        </authorList>
    </citation>
    <scope>NUCLEOTIDE SEQUENCE [LARGE SCALE GENOMIC DNA]</scope>
    <source>
        <strain evidence="1 2">COM-B</strain>
    </source>
</reference>
<dbReference type="EMBL" id="LJCR01001314">
    <property type="protein sequence ID" value="KPV50580.1"/>
    <property type="molecule type" value="Genomic_DNA"/>
</dbReference>
<sequence length="204" mass="22052">RPIDPSDATKFVTTLEVYQRTTNGDGTTVDTSQATLVYESAACGGWWGCGPSGSTDPGSIGPLVARAGIRDRTLGLLTPAAATYDASTGTWAQTPCDGCAPDPDRVILRYLAGYPLEADGQVAPHLRQAVVALAAAELKQRICACRESNRRLHMLQQDLTLQSTTTERYQVSARDLDNPFGTRRGHVMAWKIAQEYLLRRGITA</sequence>
<comment type="caution">
    <text evidence="1">The sequence shown here is derived from an EMBL/GenBank/DDBJ whole genome shotgun (WGS) entry which is preliminary data.</text>
</comment>
<accession>A0A0P9DL05</accession>
<gene>
    <name evidence="1" type="ORF">SE17_26075</name>
</gene>
<organism evidence="1 2">
    <name type="scientific">Kouleothrix aurantiaca</name>
    <dbReference type="NCBI Taxonomy" id="186479"/>
    <lineage>
        <taxon>Bacteria</taxon>
        <taxon>Bacillati</taxon>
        <taxon>Chloroflexota</taxon>
        <taxon>Chloroflexia</taxon>
        <taxon>Chloroflexales</taxon>
        <taxon>Roseiflexineae</taxon>
        <taxon>Roseiflexaceae</taxon>
        <taxon>Kouleothrix</taxon>
    </lineage>
</organism>
<evidence type="ECO:0000313" key="2">
    <source>
        <dbReference type="Proteomes" id="UP000050509"/>
    </source>
</evidence>
<evidence type="ECO:0000313" key="1">
    <source>
        <dbReference type="EMBL" id="KPV50580.1"/>
    </source>
</evidence>
<name>A0A0P9DL05_9CHLR</name>
<dbReference type="AlphaFoldDB" id="A0A0P9DL05"/>
<proteinExistence type="predicted"/>
<dbReference type="Proteomes" id="UP000050509">
    <property type="component" value="Unassembled WGS sequence"/>
</dbReference>
<protein>
    <submittedName>
        <fullName evidence="1">Uncharacterized protein</fullName>
    </submittedName>
</protein>
<keyword evidence="2" id="KW-1185">Reference proteome</keyword>
<feature type="non-terminal residue" evidence="1">
    <location>
        <position position="1"/>
    </location>
</feature>